<reference evidence="8 9" key="1">
    <citation type="journal article" date="2018" name="Environ. Microbiol.">
        <title>Novel energy conservation strategies and behaviour of Pelotomaculum schinkii driving syntrophic propionate catabolism.</title>
        <authorList>
            <person name="Hidalgo-Ahumada C.A.P."/>
            <person name="Nobu M.K."/>
            <person name="Narihiro T."/>
            <person name="Tamaki H."/>
            <person name="Liu W.T."/>
            <person name="Kamagata Y."/>
            <person name="Stams A.J.M."/>
            <person name="Imachi H."/>
            <person name="Sousa D.Z."/>
        </authorList>
    </citation>
    <scope>NUCLEOTIDE SEQUENCE [LARGE SCALE GENOMIC DNA]</scope>
    <source>
        <strain evidence="8 9">HH</strain>
    </source>
</reference>
<name>A0A4Y7R7V5_9FIRM</name>
<keyword evidence="9" id="KW-1185">Reference proteome</keyword>
<feature type="binding site" evidence="6">
    <location>
        <position position="120"/>
    </location>
    <ligand>
        <name>Mg(2+)</name>
        <dbReference type="ChEBI" id="CHEBI:18420"/>
    </ligand>
</feature>
<dbReference type="GO" id="GO:0009432">
    <property type="term" value="P:SOS response"/>
    <property type="evidence" value="ECO:0007669"/>
    <property type="project" value="TreeGrafter"/>
</dbReference>
<keyword evidence="6" id="KW-0238">DNA-binding</keyword>
<dbReference type="InterPro" id="IPR022880">
    <property type="entry name" value="DNApol_IV"/>
</dbReference>
<dbReference type="GO" id="GO:0006261">
    <property type="term" value="P:DNA-templated DNA replication"/>
    <property type="evidence" value="ECO:0007669"/>
    <property type="project" value="UniProtKB-UniRule"/>
</dbReference>
<dbReference type="PANTHER" id="PTHR11076:SF35">
    <property type="entry name" value="DNA REPAIR PROTEIN HOMOLOG YOBH"/>
    <property type="match status" value="1"/>
</dbReference>
<dbReference type="AlphaFoldDB" id="A0A4Y7R7V5"/>
<sequence>MNEKKRYSEGWFDSLMGRVIALVDMNSFFASCHQAENRDLEGKEVVVAGDPERRTGIVLACSYPCKAKGVKSGMALWEAKKLCPDATYFKPHYSLYVDYSTRILKIMRDFTDLVEPFSIDEAFMDLTGVIHLFGTPLEIAMKIKKKIRSEVGVSCSAGIGPNKLIAKMAAGLQKPDGLTIVDTVEDYRKAFYDKPVRELFGIGPRYERHLRYFNIHTIGDLANFPVEILKKRWGKNGEMLWYCAMGIDYSPVSPTSLNTSKSIGQQRTLPRDLRGFEKIKVVILELSEMVSRRVRQGGYVGRTVFLTLRDTQLNFLSKAMSMRDYTDLPDDIYQTACRLLSKHWDESWSTRLVGVTFSNLVKKEHQQFDLFGWEERQEKMVKACDAIRDRFGESAIFRGISLTEESLKYGR</sequence>
<dbReference type="GO" id="GO:0006281">
    <property type="term" value="P:DNA repair"/>
    <property type="evidence" value="ECO:0007669"/>
    <property type="project" value="UniProtKB-UniRule"/>
</dbReference>
<keyword evidence="4 6" id="KW-0227">DNA damage</keyword>
<dbReference type="GO" id="GO:0003684">
    <property type="term" value="F:damaged DNA binding"/>
    <property type="evidence" value="ECO:0007669"/>
    <property type="project" value="InterPro"/>
</dbReference>
<evidence type="ECO:0000256" key="3">
    <source>
        <dbReference type="ARBA" id="ARBA00022695"/>
    </source>
</evidence>
<evidence type="ECO:0000256" key="2">
    <source>
        <dbReference type="ARBA" id="ARBA00022457"/>
    </source>
</evidence>
<keyword evidence="6" id="KW-0963">Cytoplasm</keyword>
<dbReference type="GO" id="GO:0000287">
    <property type="term" value="F:magnesium ion binding"/>
    <property type="evidence" value="ECO:0007669"/>
    <property type="project" value="UniProtKB-UniRule"/>
</dbReference>
<dbReference type="InterPro" id="IPR001126">
    <property type="entry name" value="UmuC"/>
</dbReference>
<organism evidence="8 9">
    <name type="scientific">Pelotomaculum schinkii</name>
    <dbReference type="NCBI Taxonomy" id="78350"/>
    <lineage>
        <taxon>Bacteria</taxon>
        <taxon>Bacillati</taxon>
        <taxon>Bacillota</taxon>
        <taxon>Clostridia</taxon>
        <taxon>Eubacteriales</taxon>
        <taxon>Desulfotomaculaceae</taxon>
        <taxon>Pelotomaculum</taxon>
    </lineage>
</organism>
<dbReference type="GO" id="GO:0042276">
    <property type="term" value="P:error-prone translesion synthesis"/>
    <property type="evidence" value="ECO:0007669"/>
    <property type="project" value="TreeGrafter"/>
</dbReference>
<dbReference type="Pfam" id="PF00817">
    <property type="entry name" value="IMS"/>
    <property type="match status" value="1"/>
</dbReference>
<comment type="catalytic activity">
    <reaction evidence="6">
        <text>DNA(n) + a 2'-deoxyribonucleoside 5'-triphosphate = DNA(n+1) + diphosphate</text>
        <dbReference type="Rhea" id="RHEA:22508"/>
        <dbReference type="Rhea" id="RHEA-COMP:17339"/>
        <dbReference type="Rhea" id="RHEA-COMP:17340"/>
        <dbReference type="ChEBI" id="CHEBI:33019"/>
        <dbReference type="ChEBI" id="CHEBI:61560"/>
        <dbReference type="ChEBI" id="CHEBI:173112"/>
        <dbReference type="EC" id="2.7.7.7"/>
    </reaction>
</comment>
<feature type="active site" evidence="6">
    <location>
        <position position="121"/>
    </location>
</feature>
<comment type="subunit">
    <text evidence="6">Monomer.</text>
</comment>
<feature type="site" description="Substrate discrimination" evidence="6">
    <location>
        <position position="29"/>
    </location>
</feature>
<keyword evidence="6" id="KW-0460">Magnesium</keyword>
<dbReference type="InterPro" id="IPR043128">
    <property type="entry name" value="Rev_trsase/Diguanyl_cyclase"/>
</dbReference>
<dbReference type="HAMAP" id="MF_01113">
    <property type="entry name" value="DNApol_IV"/>
    <property type="match status" value="1"/>
</dbReference>
<evidence type="ECO:0000256" key="1">
    <source>
        <dbReference type="ARBA" id="ARBA00010945"/>
    </source>
</evidence>
<dbReference type="CDD" id="cd03586">
    <property type="entry name" value="PolY_Pol_IV_kappa"/>
    <property type="match status" value="1"/>
</dbReference>
<evidence type="ECO:0000256" key="5">
    <source>
        <dbReference type="ARBA" id="ARBA00022932"/>
    </source>
</evidence>
<protein>
    <recommendedName>
        <fullName evidence="6">DNA polymerase IV</fullName>
        <shortName evidence="6">Pol IV</shortName>
        <ecNumber evidence="6">2.7.7.7</ecNumber>
    </recommendedName>
</protein>
<keyword evidence="5 6" id="KW-0239">DNA-directed DNA polymerase</keyword>
<dbReference type="Pfam" id="PF11799">
    <property type="entry name" value="IMS_C"/>
    <property type="match status" value="1"/>
</dbReference>
<evidence type="ECO:0000256" key="6">
    <source>
        <dbReference type="HAMAP-Rule" id="MF_01113"/>
    </source>
</evidence>
<feature type="domain" description="UmuC" evidence="7">
    <location>
        <begin position="20"/>
        <end position="203"/>
    </location>
</feature>
<keyword evidence="6 8" id="KW-0808">Transferase</keyword>
<proteinExistence type="inferred from homology"/>
<keyword evidence="3 6" id="KW-0548">Nucleotidyltransferase</keyword>
<accession>A0A4Y7R7V5</accession>
<dbReference type="EC" id="2.7.7.7" evidence="6"/>
<dbReference type="NCBIfam" id="NF002848">
    <property type="entry name" value="PRK03103.1"/>
    <property type="match status" value="1"/>
</dbReference>
<dbReference type="Gene3D" id="3.30.1490.100">
    <property type="entry name" value="DNA polymerase, Y-family, little finger domain"/>
    <property type="match status" value="1"/>
</dbReference>
<comment type="subcellular location">
    <subcellularLocation>
        <location evidence="6">Cytoplasm</location>
    </subcellularLocation>
</comment>
<dbReference type="PANTHER" id="PTHR11076">
    <property type="entry name" value="DNA REPAIR POLYMERASE UMUC / TRANSFERASE FAMILY MEMBER"/>
    <property type="match status" value="1"/>
</dbReference>
<comment type="similarity">
    <text evidence="1 6">Belongs to the DNA polymerase type-Y family.</text>
</comment>
<comment type="caution">
    <text evidence="8">The sequence shown here is derived from an EMBL/GenBank/DDBJ whole genome shotgun (WGS) entry which is preliminary data.</text>
</comment>
<dbReference type="InterPro" id="IPR043502">
    <property type="entry name" value="DNA/RNA_pol_sf"/>
</dbReference>
<keyword evidence="6" id="KW-0479">Metal-binding</keyword>
<evidence type="ECO:0000259" key="7">
    <source>
        <dbReference type="PROSITE" id="PS50173"/>
    </source>
</evidence>
<dbReference type="Gene3D" id="3.40.1170.60">
    <property type="match status" value="1"/>
</dbReference>
<dbReference type="SUPFAM" id="SSF56672">
    <property type="entry name" value="DNA/RNA polymerases"/>
    <property type="match status" value="1"/>
</dbReference>
<dbReference type="Gene3D" id="3.30.70.270">
    <property type="match status" value="1"/>
</dbReference>
<keyword evidence="6" id="KW-0235">DNA replication</keyword>
<keyword evidence="6" id="KW-0234">DNA repair</keyword>
<dbReference type="NCBIfam" id="NF002677">
    <property type="entry name" value="PRK02406.1"/>
    <property type="match status" value="1"/>
</dbReference>
<evidence type="ECO:0000313" key="8">
    <source>
        <dbReference type="EMBL" id="TEB04773.1"/>
    </source>
</evidence>
<dbReference type="InterPro" id="IPR036775">
    <property type="entry name" value="DNA_pol_Y-fam_lit_finger_sf"/>
</dbReference>
<gene>
    <name evidence="8" type="primary">dinB_3</name>
    <name evidence="6" type="synonym">dinB</name>
    <name evidence="8" type="ORF">Psch_03535</name>
</gene>
<dbReference type="PROSITE" id="PS50173">
    <property type="entry name" value="UMUC"/>
    <property type="match status" value="1"/>
</dbReference>
<keyword evidence="2 6" id="KW-0515">Mutator protein</keyword>
<dbReference type="SUPFAM" id="SSF100879">
    <property type="entry name" value="Lesion bypass DNA polymerase (Y-family), little finger domain"/>
    <property type="match status" value="1"/>
</dbReference>
<dbReference type="EMBL" id="QFGA01000003">
    <property type="protein sequence ID" value="TEB04773.1"/>
    <property type="molecule type" value="Genomic_DNA"/>
</dbReference>
<comment type="function">
    <text evidence="6">Poorly processive, error-prone DNA polymerase involved in untargeted mutagenesis. Copies undamaged DNA at stalled replication forks, which arise in vivo from mismatched or misaligned primer ends. These misaligned primers can be extended by PolIV. Exhibits no 3'-5' exonuclease (proofreading) activity. May be involved in translesional synthesis, in conjunction with the beta clamp from PolIII.</text>
</comment>
<dbReference type="Proteomes" id="UP000298324">
    <property type="component" value="Unassembled WGS sequence"/>
</dbReference>
<dbReference type="Gene3D" id="1.10.150.20">
    <property type="entry name" value="5' to 3' exonuclease, C-terminal subdomain"/>
    <property type="match status" value="1"/>
</dbReference>
<feature type="binding site" evidence="6">
    <location>
        <position position="24"/>
    </location>
    <ligand>
        <name>Mg(2+)</name>
        <dbReference type="ChEBI" id="CHEBI:18420"/>
    </ligand>
</feature>
<dbReference type="InterPro" id="IPR050116">
    <property type="entry name" value="DNA_polymerase-Y"/>
</dbReference>
<dbReference type="InterPro" id="IPR017961">
    <property type="entry name" value="DNA_pol_Y-fam_little_finger"/>
</dbReference>
<comment type="cofactor">
    <cofactor evidence="6">
        <name>Mg(2+)</name>
        <dbReference type="ChEBI" id="CHEBI:18420"/>
    </cofactor>
    <text evidence="6">Binds 2 magnesium ions per subunit.</text>
</comment>
<evidence type="ECO:0000256" key="4">
    <source>
        <dbReference type="ARBA" id="ARBA00022763"/>
    </source>
</evidence>
<dbReference type="GO" id="GO:0005829">
    <property type="term" value="C:cytosol"/>
    <property type="evidence" value="ECO:0007669"/>
    <property type="project" value="TreeGrafter"/>
</dbReference>
<dbReference type="GO" id="GO:0003887">
    <property type="term" value="F:DNA-directed DNA polymerase activity"/>
    <property type="evidence" value="ECO:0007669"/>
    <property type="project" value="UniProtKB-UniRule"/>
</dbReference>
<evidence type="ECO:0000313" key="9">
    <source>
        <dbReference type="Proteomes" id="UP000298324"/>
    </source>
</evidence>